<keyword evidence="8 14" id="KW-0547">Nucleotide-binding</keyword>
<dbReference type="RefSeq" id="WP_208314301.1">
    <property type="nucleotide sequence ID" value="NZ_JAELYA010000005.1"/>
</dbReference>
<dbReference type="EMBL" id="JAELYA010000005">
    <property type="protein sequence ID" value="MBO3276267.1"/>
    <property type="molecule type" value="Genomic_DNA"/>
</dbReference>
<dbReference type="PROSITE" id="PS50109">
    <property type="entry name" value="HIS_KIN"/>
    <property type="match status" value="1"/>
</dbReference>
<dbReference type="InterPro" id="IPR036890">
    <property type="entry name" value="HATPase_C_sf"/>
</dbReference>
<evidence type="ECO:0000256" key="4">
    <source>
        <dbReference type="ARBA" id="ARBA00022519"/>
    </source>
</evidence>
<evidence type="ECO:0000256" key="8">
    <source>
        <dbReference type="ARBA" id="ARBA00022741"/>
    </source>
</evidence>
<dbReference type="Pfam" id="PF07730">
    <property type="entry name" value="HisKA_3"/>
    <property type="match status" value="1"/>
</dbReference>
<keyword evidence="13 14" id="KW-0472">Membrane</keyword>
<dbReference type="InterPro" id="IPR005467">
    <property type="entry name" value="His_kinase_dom"/>
</dbReference>
<evidence type="ECO:0000256" key="16">
    <source>
        <dbReference type="SAM" id="Phobius"/>
    </source>
</evidence>
<evidence type="ECO:0000256" key="7">
    <source>
        <dbReference type="ARBA" id="ARBA00022692"/>
    </source>
</evidence>
<evidence type="ECO:0000256" key="9">
    <source>
        <dbReference type="ARBA" id="ARBA00022777"/>
    </source>
</evidence>
<dbReference type="SMART" id="SM00304">
    <property type="entry name" value="HAMP"/>
    <property type="match status" value="1"/>
</dbReference>
<keyword evidence="5" id="KW-0597">Phosphoprotein</keyword>
<keyword evidence="3 14" id="KW-1003">Cell membrane</keyword>
<evidence type="ECO:0000256" key="10">
    <source>
        <dbReference type="ARBA" id="ARBA00022840"/>
    </source>
</evidence>
<accession>A0ABS3TRH4</accession>
<protein>
    <recommendedName>
        <fullName evidence="14">Sensor protein</fullName>
        <ecNumber evidence="14">2.7.13.3</ecNumber>
    </recommendedName>
</protein>
<dbReference type="Pfam" id="PF00672">
    <property type="entry name" value="HAMP"/>
    <property type="match status" value="1"/>
</dbReference>
<dbReference type="PROSITE" id="PS50885">
    <property type="entry name" value="HAMP"/>
    <property type="match status" value="1"/>
</dbReference>
<evidence type="ECO:0000256" key="1">
    <source>
        <dbReference type="ARBA" id="ARBA00000085"/>
    </source>
</evidence>
<keyword evidence="20" id="KW-1185">Reference proteome</keyword>
<evidence type="ECO:0000256" key="3">
    <source>
        <dbReference type="ARBA" id="ARBA00022475"/>
    </source>
</evidence>
<evidence type="ECO:0000256" key="6">
    <source>
        <dbReference type="ARBA" id="ARBA00022679"/>
    </source>
</evidence>
<evidence type="ECO:0000256" key="12">
    <source>
        <dbReference type="ARBA" id="ARBA00023012"/>
    </source>
</evidence>
<dbReference type="SUPFAM" id="SSF158472">
    <property type="entry name" value="HAMP domain-like"/>
    <property type="match status" value="1"/>
</dbReference>
<organism evidence="19 20">
    <name type="scientific">Pseudomonas schmalbachii</name>
    <dbReference type="NCBI Taxonomy" id="2816993"/>
    <lineage>
        <taxon>Bacteria</taxon>
        <taxon>Pseudomonadati</taxon>
        <taxon>Pseudomonadota</taxon>
        <taxon>Gammaproteobacteria</taxon>
        <taxon>Pseudomonadales</taxon>
        <taxon>Pseudomonadaceae</taxon>
        <taxon>Pseudomonas</taxon>
    </lineage>
</organism>
<dbReference type="Gene3D" id="1.20.5.1930">
    <property type="match status" value="1"/>
</dbReference>
<name>A0ABS3TRH4_9PSED</name>
<dbReference type="Gene3D" id="1.20.120.960">
    <property type="entry name" value="Histidine kinase NarX, sensor domain"/>
    <property type="match status" value="1"/>
</dbReference>
<keyword evidence="4 14" id="KW-0997">Cell inner membrane</keyword>
<dbReference type="CDD" id="cd16917">
    <property type="entry name" value="HATPase_UhpB-NarQ-NarX-like"/>
    <property type="match status" value="1"/>
</dbReference>
<dbReference type="InterPro" id="IPR016380">
    <property type="entry name" value="Sig_transdc_His_kin_NarX/NarQ"/>
</dbReference>
<comment type="subcellular location">
    <subcellularLocation>
        <location evidence="2">Cell inner membrane</location>
        <topology evidence="2">Multi-pass membrane protein</topology>
    </subcellularLocation>
</comment>
<dbReference type="SUPFAM" id="SSF55874">
    <property type="entry name" value="ATPase domain of HSP90 chaperone/DNA topoisomerase II/histidine kinase"/>
    <property type="match status" value="1"/>
</dbReference>
<comment type="caution">
    <text evidence="19">The sequence shown here is derived from an EMBL/GenBank/DDBJ whole genome shotgun (WGS) entry which is preliminary data.</text>
</comment>
<evidence type="ECO:0000256" key="14">
    <source>
        <dbReference type="PIRNR" id="PIRNR003167"/>
    </source>
</evidence>
<dbReference type="CDD" id="cd06225">
    <property type="entry name" value="HAMP"/>
    <property type="match status" value="1"/>
</dbReference>
<evidence type="ECO:0000256" key="2">
    <source>
        <dbReference type="ARBA" id="ARBA00004429"/>
    </source>
</evidence>
<feature type="domain" description="Histidine kinase" evidence="17">
    <location>
        <begin position="414"/>
        <end position="611"/>
    </location>
</feature>
<evidence type="ECO:0000313" key="19">
    <source>
        <dbReference type="EMBL" id="MBO3276267.1"/>
    </source>
</evidence>
<keyword evidence="10 14" id="KW-0067">ATP-binding</keyword>
<dbReference type="Pfam" id="PF13675">
    <property type="entry name" value="PilJ"/>
    <property type="match status" value="1"/>
</dbReference>
<dbReference type="Pfam" id="PF02518">
    <property type="entry name" value="HATPase_c"/>
    <property type="match status" value="1"/>
</dbReference>
<dbReference type="InterPro" id="IPR003660">
    <property type="entry name" value="HAMP_dom"/>
</dbReference>
<keyword evidence="9 14" id="KW-0418">Kinase</keyword>
<dbReference type="InterPro" id="IPR011712">
    <property type="entry name" value="Sig_transdc_His_kin_sub3_dim/P"/>
</dbReference>
<dbReference type="PIRSF" id="PIRSF003167">
    <property type="entry name" value="STHK_NarX/NarQ"/>
    <property type="match status" value="1"/>
</dbReference>
<evidence type="ECO:0000259" key="17">
    <source>
        <dbReference type="PROSITE" id="PS50109"/>
    </source>
</evidence>
<feature type="domain" description="HAMP" evidence="18">
    <location>
        <begin position="192"/>
        <end position="244"/>
    </location>
</feature>
<dbReference type="InterPro" id="IPR003594">
    <property type="entry name" value="HATPase_dom"/>
</dbReference>
<dbReference type="InterPro" id="IPR029095">
    <property type="entry name" value="NarX-like_N"/>
</dbReference>
<sequence>MNERTASGAAGNDQFFGGSSPSGRHVLRRSLVLRFGCYLTLLVSLALIGMFSALLFADYSHQDAAVINQAGSLRMLTYRLALEPSLEKRETLLTTLEERLNGPEIDRLLQRADHDAPLLQQHRQLRHELSLMDIRTPPRLDRLDVFVGHIDRFVSTLQHNAEYRSQLLGTVQGLCLFLSLLMVFITLYDLSIHVVGPLRELTRTARRLGRGELDTRVISSGEDELSQLGERFNQMAEELQGIYGDLEARVEEKTRALSHSHQRLELLYASARRLGENPYDQRSLQPLLNRLESVLQAGKVTLCLNKDGVERAYSSLTNTGSRAAFCLQGDCNACRGQATPCNQTTTELRPLFMQPLAIGEHRFGELFIEATGPRLEEWQQQFIETFCDNIARTFALSLQQEQESRLALLAERGTIARELHDSLAQSLSYLKIQVSRLGTLLKRDAPEEKLTETLDELREGLNSAYRQLRELLTTFRLSLEQASLEAALANTVNEFTERGGLPIQLDNRLAHIPLNPNEEIHILQIVREALSNVVRHAGAQQAWISLEALTNGQVAITVEDDGLGFDPAHGRSGHYGLSIMRERSQTLGAVLDITPREPHGTRVRLLFTPQPLSHTTRKETTP</sequence>
<proteinExistence type="predicted"/>
<evidence type="ECO:0000256" key="13">
    <source>
        <dbReference type="ARBA" id="ARBA00023136"/>
    </source>
</evidence>
<dbReference type="PANTHER" id="PTHR24421:SF10">
    <property type="entry name" value="NITRATE_NITRITE SENSOR PROTEIN NARQ"/>
    <property type="match status" value="1"/>
</dbReference>
<dbReference type="PANTHER" id="PTHR24421">
    <property type="entry name" value="NITRATE/NITRITE SENSOR PROTEIN NARX-RELATED"/>
    <property type="match status" value="1"/>
</dbReference>
<gene>
    <name evidence="19" type="ORF">JFY56_13620</name>
</gene>
<evidence type="ECO:0000256" key="15">
    <source>
        <dbReference type="SAM" id="Coils"/>
    </source>
</evidence>
<comment type="catalytic activity">
    <reaction evidence="1 14">
        <text>ATP + protein L-histidine = ADP + protein N-phospho-L-histidine.</text>
        <dbReference type="EC" id="2.7.13.3"/>
    </reaction>
</comment>
<dbReference type="SMART" id="SM00387">
    <property type="entry name" value="HATPase_c"/>
    <property type="match status" value="1"/>
</dbReference>
<keyword evidence="7 16" id="KW-0812">Transmembrane</keyword>
<feature type="transmembrane region" description="Helical" evidence="16">
    <location>
        <begin position="31"/>
        <end position="57"/>
    </location>
</feature>
<evidence type="ECO:0000256" key="11">
    <source>
        <dbReference type="ARBA" id="ARBA00022989"/>
    </source>
</evidence>
<reference evidence="19 20" key="1">
    <citation type="submission" date="2020-12" db="EMBL/GenBank/DDBJ databases">
        <title>Pseudomonas schmalbachii sp. nov. isolated from millipede gut.</title>
        <authorList>
            <person name="Shelomi M."/>
        </authorList>
    </citation>
    <scope>NUCLEOTIDE SEQUENCE [LARGE SCALE GENOMIC DNA]</scope>
    <source>
        <strain evidence="19 20">Milli4</strain>
    </source>
</reference>
<dbReference type="EC" id="2.7.13.3" evidence="14"/>
<evidence type="ECO:0000313" key="20">
    <source>
        <dbReference type="Proteomes" id="UP000669060"/>
    </source>
</evidence>
<dbReference type="Gene3D" id="3.30.565.10">
    <property type="entry name" value="Histidine kinase-like ATPase, C-terminal domain"/>
    <property type="match status" value="1"/>
</dbReference>
<evidence type="ECO:0000256" key="5">
    <source>
        <dbReference type="ARBA" id="ARBA00022553"/>
    </source>
</evidence>
<keyword evidence="6 14" id="KW-0808">Transferase</keyword>
<keyword evidence="15" id="KW-0175">Coiled coil</keyword>
<keyword evidence="12 14" id="KW-0902">Two-component regulatory system</keyword>
<dbReference type="Proteomes" id="UP000669060">
    <property type="component" value="Unassembled WGS sequence"/>
</dbReference>
<keyword evidence="11 16" id="KW-1133">Transmembrane helix</keyword>
<dbReference type="InterPro" id="IPR042295">
    <property type="entry name" value="NarX-like_N_sf"/>
</dbReference>
<dbReference type="InterPro" id="IPR050482">
    <property type="entry name" value="Sensor_HK_TwoCompSys"/>
</dbReference>
<feature type="coiled-coil region" evidence="15">
    <location>
        <begin position="447"/>
        <end position="474"/>
    </location>
</feature>
<evidence type="ECO:0000259" key="18">
    <source>
        <dbReference type="PROSITE" id="PS50885"/>
    </source>
</evidence>
<dbReference type="Gene3D" id="6.10.340.10">
    <property type="match status" value="1"/>
</dbReference>